<gene>
    <name evidence="1" type="ORF">CBR_g19579</name>
</gene>
<dbReference type="AlphaFoldDB" id="A0A388KYC9"/>
<comment type="caution">
    <text evidence="1">The sequence shown here is derived from an EMBL/GenBank/DDBJ whole genome shotgun (WGS) entry which is preliminary data.</text>
</comment>
<dbReference type="Gramene" id="GBG75066">
    <property type="protein sequence ID" value="GBG75066"/>
    <property type="gene ID" value="CBR_g19579"/>
</dbReference>
<dbReference type="Proteomes" id="UP000265515">
    <property type="component" value="Unassembled WGS sequence"/>
</dbReference>
<evidence type="ECO:0000313" key="1">
    <source>
        <dbReference type="EMBL" id="GBG75066.1"/>
    </source>
</evidence>
<accession>A0A388KYC9</accession>
<dbReference type="EMBL" id="BFEA01000217">
    <property type="protein sequence ID" value="GBG75066.1"/>
    <property type="molecule type" value="Genomic_DNA"/>
</dbReference>
<proteinExistence type="predicted"/>
<evidence type="ECO:0000313" key="2">
    <source>
        <dbReference type="Proteomes" id="UP000265515"/>
    </source>
</evidence>
<protein>
    <submittedName>
        <fullName evidence="1">Uncharacterized protein</fullName>
    </submittedName>
</protein>
<organism evidence="1 2">
    <name type="scientific">Chara braunii</name>
    <name type="common">Braun's stonewort</name>
    <dbReference type="NCBI Taxonomy" id="69332"/>
    <lineage>
        <taxon>Eukaryota</taxon>
        <taxon>Viridiplantae</taxon>
        <taxon>Streptophyta</taxon>
        <taxon>Charophyceae</taxon>
        <taxon>Charales</taxon>
        <taxon>Characeae</taxon>
        <taxon>Chara</taxon>
    </lineage>
</organism>
<keyword evidence="2" id="KW-1185">Reference proteome</keyword>
<name>A0A388KYC9_CHABU</name>
<sequence>MVILGSGPDNAHRVVNRTCSTVARMRGWSKCLRIDGAGDGATRDDLQDLQEGLLKRDGCDSNHVVIPQKERRQEAALGAGA</sequence>
<reference evidence="1 2" key="1">
    <citation type="journal article" date="2018" name="Cell">
        <title>The Chara Genome: Secondary Complexity and Implications for Plant Terrestrialization.</title>
        <authorList>
            <person name="Nishiyama T."/>
            <person name="Sakayama H."/>
            <person name="Vries J.D."/>
            <person name="Buschmann H."/>
            <person name="Saint-Marcoux D."/>
            <person name="Ullrich K.K."/>
            <person name="Haas F.B."/>
            <person name="Vanderstraeten L."/>
            <person name="Becker D."/>
            <person name="Lang D."/>
            <person name="Vosolsobe S."/>
            <person name="Rombauts S."/>
            <person name="Wilhelmsson P.K.I."/>
            <person name="Janitza P."/>
            <person name="Kern R."/>
            <person name="Heyl A."/>
            <person name="Rumpler F."/>
            <person name="Villalobos L.I.A.C."/>
            <person name="Clay J.M."/>
            <person name="Skokan R."/>
            <person name="Toyoda A."/>
            <person name="Suzuki Y."/>
            <person name="Kagoshima H."/>
            <person name="Schijlen E."/>
            <person name="Tajeshwar N."/>
            <person name="Catarino B."/>
            <person name="Hetherington A.J."/>
            <person name="Saltykova A."/>
            <person name="Bonnot C."/>
            <person name="Breuninger H."/>
            <person name="Symeonidi A."/>
            <person name="Radhakrishnan G.V."/>
            <person name="Van Nieuwerburgh F."/>
            <person name="Deforce D."/>
            <person name="Chang C."/>
            <person name="Karol K.G."/>
            <person name="Hedrich R."/>
            <person name="Ulvskov P."/>
            <person name="Glockner G."/>
            <person name="Delwiche C.F."/>
            <person name="Petrasek J."/>
            <person name="Van de Peer Y."/>
            <person name="Friml J."/>
            <person name="Beilby M."/>
            <person name="Dolan L."/>
            <person name="Kohara Y."/>
            <person name="Sugano S."/>
            <person name="Fujiyama A."/>
            <person name="Delaux P.-M."/>
            <person name="Quint M."/>
            <person name="TheiBen G."/>
            <person name="Hagemann M."/>
            <person name="Harholt J."/>
            <person name="Dunand C."/>
            <person name="Zachgo S."/>
            <person name="Langdale J."/>
            <person name="Maumus F."/>
            <person name="Straeten D.V.D."/>
            <person name="Gould S.B."/>
            <person name="Rensing S.A."/>
        </authorList>
    </citation>
    <scope>NUCLEOTIDE SEQUENCE [LARGE SCALE GENOMIC DNA]</scope>
    <source>
        <strain evidence="1 2">S276</strain>
    </source>
</reference>